<dbReference type="PANTHER" id="PTHR10434">
    <property type="entry name" value="1-ACYL-SN-GLYCEROL-3-PHOSPHATE ACYLTRANSFERASE"/>
    <property type="match status" value="1"/>
</dbReference>
<dbReference type="PANTHER" id="PTHR10434:SF40">
    <property type="entry name" value="1-ACYL-SN-GLYCEROL-3-PHOSPHATE ACYLTRANSFERASE"/>
    <property type="match status" value="1"/>
</dbReference>
<dbReference type="GO" id="GO:0003841">
    <property type="term" value="F:1-acylglycerol-3-phosphate O-acyltransferase activity"/>
    <property type="evidence" value="ECO:0007669"/>
    <property type="project" value="TreeGrafter"/>
</dbReference>
<reference evidence="6" key="1">
    <citation type="submission" date="2020-03" db="EMBL/GenBank/DDBJ databases">
        <title>Complete genome sequence of sulfur-oxidizing bacterium skT11.</title>
        <authorList>
            <person name="Kanda M."/>
            <person name="Kojima H."/>
            <person name="Fukui M."/>
        </authorList>
    </citation>
    <scope>NUCLEOTIDE SEQUENCE [LARGE SCALE GENOMIC DNA]</scope>
    <source>
        <strain evidence="6">skT11</strain>
    </source>
</reference>
<dbReference type="Proteomes" id="UP000502260">
    <property type="component" value="Chromosome"/>
</dbReference>
<protein>
    <submittedName>
        <fullName evidence="5">1-acyl-sn-glycerol-3-phosphate acyltransferase</fullName>
    </submittedName>
</protein>
<dbReference type="SUPFAM" id="SSF69593">
    <property type="entry name" value="Glycerol-3-phosphate (1)-acyltransferase"/>
    <property type="match status" value="1"/>
</dbReference>
<dbReference type="AlphaFoldDB" id="A0A6F8V928"/>
<dbReference type="EMBL" id="AP022853">
    <property type="protein sequence ID" value="BCB25627.1"/>
    <property type="molecule type" value="Genomic_DNA"/>
</dbReference>
<dbReference type="InterPro" id="IPR002123">
    <property type="entry name" value="Plipid/glycerol_acylTrfase"/>
</dbReference>
<evidence type="ECO:0000256" key="3">
    <source>
        <dbReference type="ARBA" id="ARBA00023315"/>
    </source>
</evidence>
<dbReference type="GO" id="GO:0006654">
    <property type="term" value="P:phosphatidic acid biosynthetic process"/>
    <property type="evidence" value="ECO:0007669"/>
    <property type="project" value="TreeGrafter"/>
</dbReference>
<dbReference type="SMART" id="SM00563">
    <property type="entry name" value="PlsC"/>
    <property type="match status" value="1"/>
</dbReference>
<evidence type="ECO:0000256" key="1">
    <source>
        <dbReference type="ARBA" id="ARBA00005189"/>
    </source>
</evidence>
<dbReference type="KEGG" id="slac:SKTS_05130"/>
<dbReference type="CDD" id="cd07989">
    <property type="entry name" value="LPLAT_AGPAT-like"/>
    <property type="match status" value="1"/>
</dbReference>
<evidence type="ECO:0000313" key="5">
    <source>
        <dbReference type="EMBL" id="BCB25627.1"/>
    </source>
</evidence>
<keyword evidence="2 5" id="KW-0808">Transferase</keyword>
<name>A0A6F8V928_9PROT</name>
<organism evidence="5 6">
    <name type="scientific">Sulfurimicrobium lacus</name>
    <dbReference type="NCBI Taxonomy" id="2715678"/>
    <lineage>
        <taxon>Bacteria</taxon>
        <taxon>Pseudomonadati</taxon>
        <taxon>Pseudomonadota</taxon>
        <taxon>Betaproteobacteria</taxon>
        <taxon>Nitrosomonadales</taxon>
        <taxon>Sulfuricellaceae</taxon>
        <taxon>Sulfurimicrobium</taxon>
    </lineage>
</organism>
<evidence type="ECO:0000259" key="4">
    <source>
        <dbReference type="SMART" id="SM00563"/>
    </source>
</evidence>
<keyword evidence="3 5" id="KW-0012">Acyltransferase</keyword>
<dbReference type="Pfam" id="PF01553">
    <property type="entry name" value="Acyltransferase"/>
    <property type="match status" value="1"/>
</dbReference>
<keyword evidence="6" id="KW-1185">Reference proteome</keyword>
<comment type="pathway">
    <text evidence="1">Lipid metabolism.</text>
</comment>
<feature type="domain" description="Phospholipid/glycerol acyltransferase" evidence="4">
    <location>
        <begin position="72"/>
        <end position="186"/>
    </location>
</feature>
<sequence>MMVWLRSFLYALGMLLLTPIFSVIALLTFPFHPLTRSRIIAAWAKIMLWWARVICGLSYRVIGTENIPATPVVILAKHQSAWETLAFQCIFPPVVWVMKRELLRIPFFGWGLAMTSPIAIDRAAGKEALKQITEQGKERLAQGFWVAVFPEGTRVKPGTQGKYNIGGAFMAAHNGATVLPVAHNAGEFWGKNAFLKYPGTITLSIGKPIHTAGMKAGALNAEVEVWIEEEMQRIARDYEGGPLAPHTPR</sequence>
<evidence type="ECO:0000313" key="6">
    <source>
        <dbReference type="Proteomes" id="UP000502260"/>
    </source>
</evidence>
<evidence type="ECO:0000256" key="2">
    <source>
        <dbReference type="ARBA" id="ARBA00022679"/>
    </source>
</evidence>
<proteinExistence type="predicted"/>
<gene>
    <name evidence="5" type="ORF">SKTS_05130</name>
</gene>
<accession>A0A6F8V928</accession>